<reference evidence="3" key="1">
    <citation type="submission" date="2018-04" db="EMBL/GenBank/DDBJ databases">
        <authorList>
            <person name="Liu S."/>
            <person name="Wang Z."/>
            <person name="Li J."/>
        </authorList>
    </citation>
    <scope>NUCLEOTIDE SEQUENCE [LARGE SCALE GENOMIC DNA]</scope>
    <source>
        <strain evidence="3">622</strain>
    </source>
</reference>
<organism evidence="2 3">
    <name type="scientific">Mycetocola zhujimingii</name>
    <dbReference type="NCBI Taxonomy" id="2079792"/>
    <lineage>
        <taxon>Bacteria</taxon>
        <taxon>Bacillati</taxon>
        <taxon>Actinomycetota</taxon>
        <taxon>Actinomycetes</taxon>
        <taxon>Micrococcales</taxon>
        <taxon>Microbacteriaceae</taxon>
        <taxon>Mycetocola</taxon>
    </lineage>
</organism>
<keyword evidence="1" id="KW-0472">Membrane</keyword>
<dbReference type="RefSeq" id="WP_108962780.1">
    <property type="nucleotide sequence ID" value="NZ_QEFB01000006.1"/>
</dbReference>
<sequence length="81" mass="8446">MTQRKKTLVTVLGGGIALVAAIVTIVYFFQPWRTCPYDDSSAACAMLPADAAVMATAMLGVLVGLVILGTGLFTKGVESPR</sequence>
<feature type="transmembrane region" description="Helical" evidence="1">
    <location>
        <begin position="49"/>
        <end position="73"/>
    </location>
</feature>
<name>A0A2U1TE55_9MICO</name>
<evidence type="ECO:0000256" key="1">
    <source>
        <dbReference type="SAM" id="Phobius"/>
    </source>
</evidence>
<proteinExistence type="predicted"/>
<keyword evidence="1" id="KW-0812">Transmembrane</keyword>
<accession>A0A2U1TE55</accession>
<protein>
    <submittedName>
        <fullName evidence="2">Uncharacterized protein</fullName>
    </submittedName>
</protein>
<keyword evidence="1" id="KW-1133">Transmembrane helix</keyword>
<keyword evidence="3" id="KW-1185">Reference proteome</keyword>
<comment type="caution">
    <text evidence="2">The sequence shown here is derived from an EMBL/GenBank/DDBJ whole genome shotgun (WGS) entry which is preliminary data.</text>
</comment>
<dbReference type="EMBL" id="QEFB01000006">
    <property type="protein sequence ID" value="PWC07172.1"/>
    <property type="molecule type" value="Genomic_DNA"/>
</dbReference>
<feature type="transmembrane region" description="Helical" evidence="1">
    <location>
        <begin position="7"/>
        <end position="29"/>
    </location>
</feature>
<dbReference type="Proteomes" id="UP000244962">
    <property type="component" value="Unassembled WGS sequence"/>
</dbReference>
<evidence type="ECO:0000313" key="3">
    <source>
        <dbReference type="Proteomes" id="UP000244962"/>
    </source>
</evidence>
<gene>
    <name evidence="2" type="ORF">DF223_07780</name>
</gene>
<dbReference type="AlphaFoldDB" id="A0A2U1TE55"/>
<evidence type="ECO:0000313" key="2">
    <source>
        <dbReference type="EMBL" id="PWC07172.1"/>
    </source>
</evidence>